<dbReference type="SUPFAM" id="SSF53335">
    <property type="entry name" value="S-adenosyl-L-methionine-dependent methyltransferases"/>
    <property type="match status" value="1"/>
</dbReference>
<dbReference type="GO" id="GO:0008757">
    <property type="term" value="F:S-adenosylmethionine-dependent methyltransferase activity"/>
    <property type="evidence" value="ECO:0007669"/>
    <property type="project" value="InterPro"/>
</dbReference>
<evidence type="ECO:0000313" key="2">
    <source>
        <dbReference type="EMBL" id="QTA91040.1"/>
    </source>
</evidence>
<dbReference type="InterPro" id="IPR029063">
    <property type="entry name" value="SAM-dependent_MTases_sf"/>
</dbReference>
<dbReference type="PANTHER" id="PTHR43591">
    <property type="entry name" value="METHYLTRANSFERASE"/>
    <property type="match status" value="1"/>
</dbReference>
<protein>
    <submittedName>
        <fullName evidence="2">SAM-dependent methyltransferase domain-containing protein</fullName>
    </submittedName>
</protein>
<dbReference type="CDD" id="cd02440">
    <property type="entry name" value="AdoMet_MTases"/>
    <property type="match status" value="1"/>
</dbReference>
<dbReference type="InterPro" id="IPR013216">
    <property type="entry name" value="Methyltransf_11"/>
</dbReference>
<dbReference type="GO" id="GO:0032259">
    <property type="term" value="P:methylation"/>
    <property type="evidence" value="ECO:0007669"/>
    <property type="project" value="UniProtKB-KW"/>
</dbReference>
<proteinExistence type="predicted"/>
<sequence length="271" mass="31622">MNNNKSMTERQKREIEYHREHAELHKDILEKPFNFDVVTNKSRRWWNAYWDMYTYLLSKDIKGKNVLVVGCGFGSDALRLSKAGANVKAFDLSPESLFIAKKLSDKEGLNIEYREMSAEKINYENNYFDIVLARDILHHVDIPESISEIIRVSKPGAIFCFNEIYSHSIADRIRHSNFVENWLYPKMVNFVYDGKKPYITMDERKLTEKDVDDIVAIVKPEIIKYFSFIITRILPDKYLTLGKIDRILLTILSPISYILGGRVLVTGELKK</sequence>
<evidence type="ECO:0000259" key="1">
    <source>
        <dbReference type="Pfam" id="PF08241"/>
    </source>
</evidence>
<dbReference type="Pfam" id="PF08241">
    <property type="entry name" value="Methyltransf_11"/>
    <property type="match status" value="1"/>
</dbReference>
<keyword evidence="2" id="KW-0489">Methyltransferase</keyword>
<feature type="domain" description="Methyltransferase type 11" evidence="1">
    <location>
        <begin position="67"/>
        <end position="161"/>
    </location>
</feature>
<organism evidence="2 3">
    <name type="scientific">Desulfonema magnum</name>
    <dbReference type="NCBI Taxonomy" id="45655"/>
    <lineage>
        <taxon>Bacteria</taxon>
        <taxon>Pseudomonadati</taxon>
        <taxon>Thermodesulfobacteriota</taxon>
        <taxon>Desulfobacteria</taxon>
        <taxon>Desulfobacterales</taxon>
        <taxon>Desulfococcaceae</taxon>
        <taxon>Desulfonema</taxon>
    </lineage>
</organism>
<reference evidence="2" key="1">
    <citation type="journal article" date="2021" name="Microb. Physiol.">
        <title>Proteogenomic Insights into the Physiology of Marine, Sulfate-Reducing, Filamentous Desulfonema limicola and Desulfonema magnum.</title>
        <authorList>
            <person name="Schnaars V."/>
            <person name="Wohlbrand L."/>
            <person name="Scheve S."/>
            <person name="Hinrichs C."/>
            <person name="Reinhardt R."/>
            <person name="Rabus R."/>
        </authorList>
    </citation>
    <scope>NUCLEOTIDE SEQUENCE</scope>
    <source>
        <strain evidence="2">4be13</strain>
    </source>
</reference>
<accession>A0A975BSX5</accession>
<dbReference type="RefSeq" id="WP_207678983.1">
    <property type="nucleotide sequence ID" value="NZ_CP061800.1"/>
</dbReference>
<name>A0A975BSX5_9BACT</name>
<dbReference type="Gene3D" id="3.40.50.150">
    <property type="entry name" value="Vaccinia Virus protein VP39"/>
    <property type="match status" value="1"/>
</dbReference>
<dbReference type="Proteomes" id="UP000663722">
    <property type="component" value="Chromosome"/>
</dbReference>
<dbReference type="KEGG" id="dmm:dnm_071060"/>
<keyword evidence="3" id="KW-1185">Reference proteome</keyword>
<keyword evidence="2" id="KW-0808">Transferase</keyword>
<dbReference type="AlphaFoldDB" id="A0A975BSX5"/>
<gene>
    <name evidence="2" type="ORF">dnm_071060</name>
</gene>
<evidence type="ECO:0000313" key="3">
    <source>
        <dbReference type="Proteomes" id="UP000663722"/>
    </source>
</evidence>
<dbReference type="EMBL" id="CP061800">
    <property type="protein sequence ID" value="QTA91040.1"/>
    <property type="molecule type" value="Genomic_DNA"/>
</dbReference>